<dbReference type="Gene3D" id="2.170.140.10">
    <property type="entry name" value="Chitin binding domain"/>
    <property type="match status" value="1"/>
</dbReference>
<organism evidence="3 4">
    <name type="scientific">Polypedilum vanderplanki</name>
    <name type="common">Sleeping chironomid midge</name>
    <dbReference type="NCBI Taxonomy" id="319348"/>
    <lineage>
        <taxon>Eukaryota</taxon>
        <taxon>Metazoa</taxon>
        <taxon>Ecdysozoa</taxon>
        <taxon>Arthropoda</taxon>
        <taxon>Hexapoda</taxon>
        <taxon>Insecta</taxon>
        <taxon>Pterygota</taxon>
        <taxon>Neoptera</taxon>
        <taxon>Endopterygota</taxon>
        <taxon>Diptera</taxon>
        <taxon>Nematocera</taxon>
        <taxon>Chironomoidea</taxon>
        <taxon>Chironomidae</taxon>
        <taxon>Chironominae</taxon>
        <taxon>Polypedilum</taxon>
        <taxon>Polypedilum</taxon>
    </lineage>
</organism>
<feature type="signal peptide" evidence="1">
    <location>
        <begin position="1"/>
        <end position="21"/>
    </location>
</feature>
<dbReference type="OrthoDB" id="9987187at2759"/>
<gene>
    <name evidence="3" type="ORF">PVAND_015588</name>
</gene>
<dbReference type="SUPFAM" id="SSF57625">
    <property type="entry name" value="Invertebrate chitin-binding proteins"/>
    <property type="match status" value="2"/>
</dbReference>
<comment type="caution">
    <text evidence="3">The sequence shown here is derived from an EMBL/GenBank/DDBJ whole genome shotgun (WGS) entry which is preliminary data.</text>
</comment>
<dbReference type="InterPro" id="IPR036508">
    <property type="entry name" value="Chitin-bd_dom_sf"/>
</dbReference>
<name>A0A9J6BDJ9_POLVA</name>
<dbReference type="GO" id="GO:0008061">
    <property type="term" value="F:chitin binding"/>
    <property type="evidence" value="ECO:0007669"/>
    <property type="project" value="InterPro"/>
</dbReference>
<keyword evidence="1" id="KW-0732">Signal</keyword>
<dbReference type="SMART" id="SM00494">
    <property type="entry name" value="ChtBD2"/>
    <property type="match status" value="2"/>
</dbReference>
<evidence type="ECO:0000256" key="1">
    <source>
        <dbReference type="SAM" id="SignalP"/>
    </source>
</evidence>
<dbReference type="PROSITE" id="PS50940">
    <property type="entry name" value="CHIT_BIND_II"/>
    <property type="match status" value="2"/>
</dbReference>
<dbReference type="EMBL" id="JADBJN010000004">
    <property type="protein sequence ID" value="KAG5667614.1"/>
    <property type="molecule type" value="Genomic_DNA"/>
</dbReference>
<feature type="domain" description="Chitin-binding type-2" evidence="2">
    <location>
        <begin position="147"/>
        <end position="204"/>
    </location>
</feature>
<proteinExistence type="predicted"/>
<dbReference type="Pfam" id="PF01607">
    <property type="entry name" value="CBM_14"/>
    <property type="match status" value="2"/>
</dbReference>
<keyword evidence="4" id="KW-1185">Reference proteome</keyword>
<feature type="chain" id="PRO_5039887232" description="Chitin-binding type-2 domain-containing protein" evidence="1">
    <location>
        <begin position="22"/>
        <end position="225"/>
    </location>
</feature>
<evidence type="ECO:0000313" key="4">
    <source>
        <dbReference type="Proteomes" id="UP001107558"/>
    </source>
</evidence>
<evidence type="ECO:0000259" key="2">
    <source>
        <dbReference type="PROSITE" id="PS50940"/>
    </source>
</evidence>
<dbReference type="Proteomes" id="UP001107558">
    <property type="component" value="Chromosome 4"/>
</dbReference>
<accession>A0A9J6BDJ9</accession>
<sequence length="225" mass="25293">MKKLQIVLVLIAFQLYLHVNASQDLCADARESNRIFADDPSHQSRYLYCDQNTKVTYQLTCDNEDFTIFYEDGCWREKDVNMSDIIICPQLNKPIKYATDECISYAICMGDGSLGAGSCTDGLNFDRNSGVCVVPNLAPCSSSSSGDVDCSGDNEKKYTLVPNTGCRYYAFCYNGAEVQRWPCPEGQLFDVKTRNCDKDATCAETSKQIFENVPSYIPRAKNMWK</sequence>
<dbReference type="GO" id="GO:0005576">
    <property type="term" value="C:extracellular region"/>
    <property type="evidence" value="ECO:0007669"/>
    <property type="project" value="InterPro"/>
</dbReference>
<protein>
    <recommendedName>
        <fullName evidence="2">Chitin-binding type-2 domain-containing protein</fullName>
    </recommendedName>
</protein>
<feature type="domain" description="Chitin-binding type-2" evidence="2">
    <location>
        <begin position="85"/>
        <end position="142"/>
    </location>
</feature>
<reference evidence="3" key="1">
    <citation type="submission" date="2021-03" db="EMBL/GenBank/DDBJ databases">
        <title>Chromosome level genome of the anhydrobiotic midge Polypedilum vanderplanki.</title>
        <authorList>
            <person name="Yoshida Y."/>
            <person name="Kikawada T."/>
            <person name="Gusev O."/>
        </authorList>
    </citation>
    <scope>NUCLEOTIDE SEQUENCE</scope>
    <source>
        <strain evidence="3">NIAS01</strain>
        <tissue evidence="3">Whole body or cell culture</tissue>
    </source>
</reference>
<dbReference type="AlphaFoldDB" id="A0A9J6BDJ9"/>
<evidence type="ECO:0000313" key="3">
    <source>
        <dbReference type="EMBL" id="KAG5667614.1"/>
    </source>
</evidence>
<dbReference type="InterPro" id="IPR002557">
    <property type="entry name" value="Chitin-bd_dom"/>
</dbReference>